<evidence type="ECO:0000256" key="1">
    <source>
        <dbReference type="SAM" id="Phobius"/>
    </source>
</evidence>
<keyword evidence="1" id="KW-0812">Transmembrane</keyword>
<comment type="caution">
    <text evidence="2">The sequence shown here is derived from an EMBL/GenBank/DDBJ whole genome shotgun (WGS) entry which is preliminary data.</text>
</comment>
<evidence type="ECO:0000313" key="3">
    <source>
        <dbReference type="Proteomes" id="UP000247233"/>
    </source>
</evidence>
<proteinExistence type="predicted"/>
<sequence>MGAQTARELSHSASHYPGVFDRTALALCLPAFCFCLLGDSGSMIYLYRHKYDG</sequence>
<dbReference type="Proteomes" id="UP000247233">
    <property type="component" value="Unassembled WGS sequence"/>
</dbReference>
<accession>A0A317WUN9</accession>
<name>A0A317WUN9_9EURO</name>
<evidence type="ECO:0000313" key="2">
    <source>
        <dbReference type="EMBL" id="PWY89795.1"/>
    </source>
</evidence>
<gene>
    <name evidence="2" type="ORF">BO70DRAFT_358823</name>
</gene>
<dbReference type="VEuPathDB" id="FungiDB:BO70DRAFT_358823"/>
<keyword evidence="3" id="KW-1185">Reference proteome</keyword>
<dbReference type="AlphaFoldDB" id="A0A317WUN9"/>
<organism evidence="2 3">
    <name type="scientific">Aspergillus heteromorphus CBS 117.55</name>
    <dbReference type="NCBI Taxonomy" id="1448321"/>
    <lineage>
        <taxon>Eukaryota</taxon>
        <taxon>Fungi</taxon>
        <taxon>Dikarya</taxon>
        <taxon>Ascomycota</taxon>
        <taxon>Pezizomycotina</taxon>
        <taxon>Eurotiomycetes</taxon>
        <taxon>Eurotiomycetidae</taxon>
        <taxon>Eurotiales</taxon>
        <taxon>Aspergillaceae</taxon>
        <taxon>Aspergillus</taxon>
        <taxon>Aspergillus subgen. Circumdati</taxon>
    </lineage>
</organism>
<keyword evidence="1" id="KW-1133">Transmembrane helix</keyword>
<protein>
    <submittedName>
        <fullName evidence="2">Uncharacterized protein</fullName>
    </submittedName>
</protein>
<keyword evidence="1" id="KW-0472">Membrane</keyword>
<dbReference type="EMBL" id="MSFL01000003">
    <property type="protein sequence ID" value="PWY89795.1"/>
    <property type="molecule type" value="Genomic_DNA"/>
</dbReference>
<feature type="transmembrane region" description="Helical" evidence="1">
    <location>
        <begin position="24"/>
        <end position="47"/>
    </location>
</feature>
<dbReference type="GeneID" id="37064621"/>
<dbReference type="RefSeq" id="XP_025402626.1">
    <property type="nucleotide sequence ID" value="XM_025542384.1"/>
</dbReference>
<reference evidence="2 3" key="1">
    <citation type="submission" date="2016-12" db="EMBL/GenBank/DDBJ databases">
        <title>The genomes of Aspergillus section Nigri reveals drivers in fungal speciation.</title>
        <authorList>
            <consortium name="DOE Joint Genome Institute"/>
            <person name="Vesth T.C."/>
            <person name="Nybo J."/>
            <person name="Theobald S."/>
            <person name="Brandl J."/>
            <person name="Frisvad J.C."/>
            <person name="Nielsen K.F."/>
            <person name="Lyhne E.K."/>
            <person name="Kogle M.E."/>
            <person name="Kuo A."/>
            <person name="Riley R."/>
            <person name="Clum A."/>
            <person name="Nolan M."/>
            <person name="Lipzen A."/>
            <person name="Salamov A."/>
            <person name="Henrissat B."/>
            <person name="Wiebenga A."/>
            <person name="De Vries R.P."/>
            <person name="Grigoriev I.V."/>
            <person name="Mortensen U.H."/>
            <person name="Andersen M.R."/>
            <person name="Baker S.E."/>
        </authorList>
    </citation>
    <scope>NUCLEOTIDE SEQUENCE [LARGE SCALE GENOMIC DNA]</scope>
    <source>
        <strain evidence="2 3">CBS 117.55</strain>
    </source>
</reference>